<sequence length="127" mass="14465">MSRVVNFVLDGQDHKMAMRTIATLLLLMFPSSAPRLLCGVELITSNIMEMFVKLDCPDLYTKHKKCCTEHGVCYVFRKPYHECDRNYCGCVYKIAGKAGGTCQTHGENFCNLVKDTGRNVYHLHGRR</sequence>
<dbReference type="PANTHER" id="PTHR34228:SF7">
    <property type="entry name" value="SECRETORY PEPTIDE"/>
    <property type="match status" value="1"/>
</dbReference>
<dbReference type="Proteomes" id="UP000054047">
    <property type="component" value="Unassembled WGS sequence"/>
</dbReference>
<dbReference type="OrthoDB" id="5784777at2759"/>
<dbReference type="EMBL" id="KN738386">
    <property type="protein sequence ID" value="KIH54836.1"/>
    <property type="molecule type" value="Genomic_DNA"/>
</dbReference>
<proteinExistence type="predicted"/>
<name>A0A0C2GCR0_9BILA</name>
<dbReference type="AlphaFoldDB" id="A0A0C2GCR0"/>
<accession>A0A0C2GCR0</accession>
<protein>
    <submittedName>
        <fullName evidence="1">Uncharacterized protein</fullName>
    </submittedName>
</protein>
<dbReference type="PANTHER" id="PTHR34228">
    <property type="entry name" value="PROTEIN CBG09474-RELATED"/>
    <property type="match status" value="1"/>
</dbReference>
<gene>
    <name evidence="1" type="ORF">ANCDUO_15015</name>
</gene>
<organism evidence="1 2">
    <name type="scientific">Ancylostoma duodenale</name>
    <dbReference type="NCBI Taxonomy" id="51022"/>
    <lineage>
        <taxon>Eukaryota</taxon>
        <taxon>Metazoa</taxon>
        <taxon>Ecdysozoa</taxon>
        <taxon>Nematoda</taxon>
        <taxon>Chromadorea</taxon>
        <taxon>Rhabditida</taxon>
        <taxon>Rhabditina</taxon>
        <taxon>Rhabditomorpha</taxon>
        <taxon>Strongyloidea</taxon>
        <taxon>Ancylostomatidae</taxon>
        <taxon>Ancylostomatinae</taxon>
        <taxon>Ancylostoma</taxon>
    </lineage>
</organism>
<evidence type="ECO:0000313" key="1">
    <source>
        <dbReference type="EMBL" id="KIH54836.1"/>
    </source>
</evidence>
<keyword evidence="2" id="KW-1185">Reference proteome</keyword>
<dbReference type="InterPro" id="IPR053322">
    <property type="entry name" value="PLA2-like"/>
</dbReference>
<evidence type="ECO:0000313" key="2">
    <source>
        <dbReference type="Proteomes" id="UP000054047"/>
    </source>
</evidence>
<reference evidence="1 2" key="1">
    <citation type="submission" date="2013-12" db="EMBL/GenBank/DDBJ databases">
        <title>Draft genome of the parsitic nematode Ancylostoma duodenale.</title>
        <authorList>
            <person name="Mitreva M."/>
        </authorList>
    </citation>
    <scope>NUCLEOTIDE SEQUENCE [LARGE SCALE GENOMIC DNA]</scope>
    <source>
        <strain evidence="1 2">Zhejiang</strain>
    </source>
</reference>